<protein>
    <submittedName>
        <fullName evidence="2">Uncharacterized protein</fullName>
    </submittedName>
</protein>
<evidence type="ECO:0000313" key="3">
    <source>
        <dbReference type="Proteomes" id="UP000698222"/>
    </source>
</evidence>
<keyword evidence="1" id="KW-0472">Membrane</keyword>
<organism evidence="2 3">
    <name type="scientific">Brachybacterium fresconis</name>
    <dbReference type="NCBI Taxonomy" id="173363"/>
    <lineage>
        <taxon>Bacteria</taxon>
        <taxon>Bacillati</taxon>
        <taxon>Actinomycetota</taxon>
        <taxon>Actinomycetes</taxon>
        <taxon>Micrococcales</taxon>
        <taxon>Dermabacteraceae</taxon>
        <taxon>Brachybacterium</taxon>
    </lineage>
</organism>
<proteinExistence type="predicted"/>
<feature type="transmembrane region" description="Helical" evidence="1">
    <location>
        <begin position="12"/>
        <end position="30"/>
    </location>
</feature>
<reference evidence="2 3" key="1">
    <citation type="submission" date="2021-03" db="EMBL/GenBank/DDBJ databases">
        <title>Sequencing the genomes of 1000 actinobacteria strains.</title>
        <authorList>
            <person name="Klenk H.-P."/>
        </authorList>
    </citation>
    <scope>NUCLEOTIDE SEQUENCE [LARGE SCALE GENOMIC DNA]</scope>
    <source>
        <strain evidence="2 3">DSM 14564</strain>
    </source>
</reference>
<dbReference type="RefSeq" id="WP_281067076.1">
    <property type="nucleotide sequence ID" value="NZ_BAAAJV010000011.1"/>
</dbReference>
<dbReference type="Proteomes" id="UP000698222">
    <property type="component" value="Unassembled WGS sequence"/>
</dbReference>
<accession>A0ABS4YG12</accession>
<keyword evidence="1" id="KW-1133">Transmembrane helix</keyword>
<evidence type="ECO:0000256" key="1">
    <source>
        <dbReference type="SAM" id="Phobius"/>
    </source>
</evidence>
<keyword evidence="3" id="KW-1185">Reference proteome</keyword>
<evidence type="ECO:0000313" key="2">
    <source>
        <dbReference type="EMBL" id="MBP2407740.1"/>
    </source>
</evidence>
<gene>
    <name evidence="2" type="ORF">JOF44_000643</name>
</gene>
<comment type="caution">
    <text evidence="2">The sequence shown here is derived from an EMBL/GenBank/DDBJ whole genome shotgun (WGS) entry which is preliminary data.</text>
</comment>
<keyword evidence="1" id="KW-0812">Transmembrane</keyword>
<sequence length="42" mass="4320">MEPFAAAMADAMLLPVALSLVGVVAAFFIGRPVDTGAWAQDV</sequence>
<name>A0ABS4YG12_9MICO</name>
<dbReference type="EMBL" id="JAGIOC010000001">
    <property type="protein sequence ID" value="MBP2407740.1"/>
    <property type="molecule type" value="Genomic_DNA"/>
</dbReference>